<dbReference type="EMBL" id="CM010724">
    <property type="protein sequence ID" value="RZC81168.1"/>
    <property type="molecule type" value="Genomic_DNA"/>
</dbReference>
<dbReference type="Gramene" id="RZC81168">
    <property type="protein sequence ID" value="RZC81168"/>
    <property type="gene ID" value="C5167_043736"/>
</dbReference>
<dbReference type="Proteomes" id="UP000316621">
    <property type="component" value="Chromosome 10"/>
</dbReference>
<reference evidence="1 2" key="1">
    <citation type="journal article" date="2018" name="Science">
        <title>The opium poppy genome and morphinan production.</title>
        <authorList>
            <person name="Guo L."/>
            <person name="Winzer T."/>
            <person name="Yang X."/>
            <person name="Li Y."/>
            <person name="Ning Z."/>
            <person name="He Z."/>
            <person name="Teodor R."/>
            <person name="Lu Y."/>
            <person name="Bowser T.A."/>
            <person name="Graham I.A."/>
            <person name="Ye K."/>
        </authorList>
    </citation>
    <scope>NUCLEOTIDE SEQUENCE [LARGE SCALE GENOMIC DNA]</scope>
    <source>
        <strain evidence="2">cv. HN1</strain>
        <tissue evidence="1">Leaves</tissue>
    </source>
</reference>
<sequence>MARWDPNLYVQDTVCRAFTTKIIHESGWHYLGCSVESSGGRWCNRYLIHFEVMDHNGTPAIFGAFGSIGQTIIGRPDGFPVKDMGKAPVIAAFKKIINVELGYQIVKYSFNANPNVAQSFIVMNIHLITQSFMRRFSIRMS</sequence>
<protein>
    <submittedName>
        <fullName evidence="1">Uncharacterized protein</fullName>
    </submittedName>
</protein>
<evidence type="ECO:0000313" key="2">
    <source>
        <dbReference type="Proteomes" id="UP000316621"/>
    </source>
</evidence>
<name>A0A4Y7L9J1_PAPSO</name>
<dbReference type="AlphaFoldDB" id="A0A4Y7L9J1"/>
<gene>
    <name evidence="1" type="ORF">C5167_043736</name>
</gene>
<proteinExistence type="predicted"/>
<keyword evidence="2" id="KW-1185">Reference proteome</keyword>
<accession>A0A4Y7L9J1</accession>
<evidence type="ECO:0000313" key="1">
    <source>
        <dbReference type="EMBL" id="RZC81168.1"/>
    </source>
</evidence>
<organism evidence="1 2">
    <name type="scientific">Papaver somniferum</name>
    <name type="common">Opium poppy</name>
    <dbReference type="NCBI Taxonomy" id="3469"/>
    <lineage>
        <taxon>Eukaryota</taxon>
        <taxon>Viridiplantae</taxon>
        <taxon>Streptophyta</taxon>
        <taxon>Embryophyta</taxon>
        <taxon>Tracheophyta</taxon>
        <taxon>Spermatophyta</taxon>
        <taxon>Magnoliopsida</taxon>
        <taxon>Ranunculales</taxon>
        <taxon>Papaveraceae</taxon>
        <taxon>Papaveroideae</taxon>
        <taxon>Papaver</taxon>
    </lineage>
</organism>